<dbReference type="Gene3D" id="3.80.10.10">
    <property type="entry name" value="Ribonuclease Inhibitor"/>
    <property type="match status" value="1"/>
</dbReference>
<dbReference type="AlphaFoldDB" id="A0A443Q1L2"/>
<evidence type="ECO:0000313" key="3">
    <source>
        <dbReference type="Proteomes" id="UP000283530"/>
    </source>
</evidence>
<dbReference type="EMBL" id="QPKB01000012">
    <property type="protein sequence ID" value="RWR96907.1"/>
    <property type="molecule type" value="Genomic_DNA"/>
</dbReference>
<dbReference type="CDD" id="cd22160">
    <property type="entry name" value="F-box_AtFBL13-like"/>
    <property type="match status" value="1"/>
</dbReference>
<gene>
    <name evidence="2" type="ORF">CKAN_02631200</name>
</gene>
<dbReference type="Pfam" id="PF08387">
    <property type="entry name" value="FBD"/>
    <property type="match status" value="1"/>
</dbReference>
<dbReference type="InterPro" id="IPR055411">
    <property type="entry name" value="LRR_FXL15/At3g58940/PEG3-like"/>
</dbReference>
<dbReference type="InterPro" id="IPR006566">
    <property type="entry name" value="FBD"/>
</dbReference>
<accession>A0A443Q1L2</accession>
<dbReference type="InterPro" id="IPR036047">
    <property type="entry name" value="F-box-like_dom_sf"/>
</dbReference>
<reference evidence="2 3" key="1">
    <citation type="journal article" date="2019" name="Nat. Plants">
        <title>Stout camphor tree genome fills gaps in understanding of flowering plant genome evolution.</title>
        <authorList>
            <person name="Chaw S.M."/>
            <person name="Liu Y.C."/>
            <person name="Wu Y.W."/>
            <person name="Wang H.Y."/>
            <person name="Lin C.I."/>
            <person name="Wu C.S."/>
            <person name="Ke H.M."/>
            <person name="Chang L.Y."/>
            <person name="Hsu C.Y."/>
            <person name="Yang H.T."/>
            <person name="Sudianto E."/>
            <person name="Hsu M.H."/>
            <person name="Wu K.P."/>
            <person name="Wang L.N."/>
            <person name="Leebens-Mack J.H."/>
            <person name="Tsai I.J."/>
        </authorList>
    </citation>
    <scope>NUCLEOTIDE SEQUENCE [LARGE SCALE GENOMIC DNA]</scope>
    <source>
        <strain evidence="3">cv. Chaw 1501</strain>
        <tissue evidence="2">Young leaves</tissue>
    </source>
</reference>
<comment type="caution">
    <text evidence="2">The sequence shown here is derived from an EMBL/GenBank/DDBJ whole genome shotgun (WGS) entry which is preliminary data.</text>
</comment>
<dbReference type="PANTHER" id="PTHR31900">
    <property type="entry name" value="F-BOX/RNI SUPERFAMILY PROTEIN-RELATED"/>
    <property type="match status" value="1"/>
</dbReference>
<dbReference type="Pfam" id="PF24758">
    <property type="entry name" value="LRR_At5g56370"/>
    <property type="match status" value="1"/>
</dbReference>
<proteinExistence type="predicted"/>
<feature type="domain" description="FBD" evidence="1">
    <location>
        <begin position="375"/>
        <end position="449"/>
    </location>
</feature>
<dbReference type="SUPFAM" id="SSF81383">
    <property type="entry name" value="F-box domain"/>
    <property type="match status" value="1"/>
</dbReference>
<dbReference type="InterPro" id="IPR001810">
    <property type="entry name" value="F-box_dom"/>
</dbReference>
<dbReference type="InterPro" id="IPR050232">
    <property type="entry name" value="FBL13/AtMIF1-like"/>
</dbReference>
<name>A0A443Q1L2_9MAGN</name>
<sequence>MAVESSLVAGEEGEEVNDDQISLLPDPILTMILSLIPVIEAARTSVLSKKWRYLWTSIPHLDFFNLFDTFFPIGGFPTQVGEKCISVFYQIFARRQAHINSCDLPIFDDCPVDFYNFFPLLHKLGIQRLLLSHFGTDPKTLSSLFFCNSLEKLSILHFTIGLPSQFNQLTNLQALELTFVRITSAQLEMLVSGCPNLENLTINHCLDLSDLRIHAPNLLLLDIFVEEVERFRFSLIKAPRLKHVVLGYQLDKHDLYDFSEEEDEEDENEIDEVDNLIKLLMNLDHLESFSFRCCPHLFKFKSIMHLPDSLPIGCQLVHLKKLFMELNFDDATMVSPLLFLLRSCPILEQLSLKHECSEIGFPIETNYREKQRPPKCLTNHLMTIRIENIHLYNKNVIEFVKFLLINAHVLIRMRLLYRKSPRDQSEEDIVVNELLLFERASQNALLEIKPGGRYEC</sequence>
<protein>
    <submittedName>
        <fullName evidence="2">F-box/LRR-repeat-like protein</fullName>
    </submittedName>
</protein>
<dbReference type="Proteomes" id="UP000283530">
    <property type="component" value="Unassembled WGS sequence"/>
</dbReference>
<organism evidence="2 3">
    <name type="scientific">Cinnamomum micranthum f. kanehirae</name>
    <dbReference type="NCBI Taxonomy" id="337451"/>
    <lineage>
        <taxon>Eukaryota</taxon>
        <taxon>Viridiplantae</taxon>
        <taxon>Streptophyta</taxon>
        <taxon>Embryophyta</taxon>
        <taxon>Tracheophyta</taxon>
        <taxon>Spermatophyta</taxon>
        <taxon>Magnoliopsida</taxon>
        <taxon>Magnoliidae</taxon>
        <taxon>Laurales</taxon>
        <taxon>Lauraceae</taxon>
        <taxon>Cinnamomum</taxon>
    </lineage>
</organism>
<dbReference type="SMART" id="SM00579">
    <property type="entry name" value="FBD"/>
    <property type="match status" value="1"/>
</dbReference>
<dbReference type="PANTHER" id="PTHR31900:SF32">
    <property type="entry name" value="F-BOX_RNI_FBD-LIKE DOMAIN PROTEIN"/>
    <property type="match status" value="1"/>
</dbReference>
<dbReference type="InterPro" id="IPR053781">
    <property type="entry name" value="F-box_AtFBL13-like"/>
</dbReference>
<dbReference type="Pfam" id="PF00646">
    <property type="entry name" value="F-box"/>
    <property type="match status" value="1"/>
</dbReference>
<dbReference type="OrthoDB" id="773549at2759"/>
<evidence type="ECO:0000259" key="1">
    <source>
        <dbReference type="SMART" id="SM00579"/>
    </source>
</evidence>
<dbReference type="SUPFAM" id="SSF52047">
    <property type="entry name" value="RNI-like"/>
    <property type="match status" value="1"/>
</dbReference>
<dbReference type="InterPro" id="IPR032675">
    <property type="entry name" value="LRR_dom_sf"/>
</dbReference>
<evidence type="ECO:0000313" key="2">
    <source>
        <dbReference type="EMBL" id="RWR96907.1"/>
    </source>
</evidence>
<keyword evidence="3" id="KW-1185">Reference proteome</keyword>